<comment type="caution">
    <text evidence="2">The sequence shown here is derived from an EMBL/GenBank/DDBJ whole genome shotgun (WGS) entry which is preliminary data.</text>
</comment>
<keyword evidence="3" id="KW-1185">Reference proteome</keyword>
<evidence type="ECO:0000313" key="2">
    <source>
        <dbReference type="EMBL" id="EDY17265.1"/>
    </source>
</evidence>
<organism evidence="2 3">
    <name type="scientific">Chthoniobacter flavus Ellin428</name>
    <dbReference type="NCBI Taxonomy" id="497964"/>
    <lineage>
        <taxon>Bacteria</taxon>
        <taxon>Pseudomonadati</taxon>
        <taxon>Verrucomicrobiota</taxon>
        <taxon>Spartobacteria</taxon>
        <taxon>Chthoniobacterales</taxon>
        <taxon>Chthoniobacteraceae</taxon>
        <taxon>Chthoniobacter</taxon>
    </lineage>
</organism>
<feature type="domain" description="HepT-like" evidence="1">
    <location>
        <begin position="66"/>
        <end position="173"/>
    </location>
</feature>
<evidence type="ECO:0000259" key="1">
    <source>
        <dbReference type="Pfam" id="PF20797"/>
    </source>
</evidence>
<dbReference type="Proteomes" id="UP000005824">
    <property type="component" value="Unassembled WGS sequence"/>
</dbReference>
<dbReference type="eggNOG" id="ENOG5033FC0">
    <property type="taxonomic scope" value="Bacteria"/>
</dbReference>
<dbReference type="AlphaFoldDB" id="B4D8P3"/>
<gene>
    <name evidence="2" type="ORF">CfE428DRAFT_5283</name>
</gene>
<evidence type="ECO:0000313" key="3">
    <source>
        <dbReference type="Proteomes" id="UP000005824"/>
    </source>
</evidence>
<protein>
    <recommendedName>
        <fullName evidence="1">HepT-like domain-containing protein</fullName>
    </recommendedName>
</protein>
<sequence length="183" mass="21026">MRGTHYAEKSCAREQWYMPLETSALRGLAAILAEDLLALRRLDGALKKFSAEIVRADWDSADLWASAGVLHGIYNAIENTFLRVSNTLDESLERSERWHAELLQLMLLDVPNLRPAFVSAELQPLLKELLAFRHLYRHGYDLRLDGVRLNGLIEHWNRDKDLLFSAFESFHSYLIGMAESLSR</sequence>
<proteinExistence type="predicted"/>
<dbReference type="EMBL" id="ABVL01000022">
    <property type="protein sequence ID" value="EDY17265.1"/>
    <property type="molecule type" value="Genomic_DNA"/>
</dbReference>
<reference evidence="2 3" key="1">
    <citation type="journal article" date="2011" name="J. Bacteriol.">
        <title>Genome sequence of Chthoniobacter flavus Ellin428, an aerobic heterotrophic soil bacterium.</title>
        <authorList>
            <person name="Kant R."/>
            <person name="van Passel M.W."/>
            <person name="Palva A."/>
            <person name="Lucas S."/>
            <person name="Lapidus A."/>
            <person name="Glavina Del Rio T."/>
            <person name="Dalin E."/>
            <person name="Tice H."/>
            <person name="Bruce D."/>
            <person name="Goodwin L."/>
            <person name="Pitluck S."/>
            <person name="Larimer F.W."/>
            <person name="Land M.L."/>
            <person name="Hauser L."/>
            <person name="Sangwan P."/>
            <person name="de Vos W.M."/>
            <person name="Janssen P.H."/>
            <person name="Smidt H."/>
        </authorList>
    </citation>
    <scope>NUCLEOTIDE SEQUENCE [LARGE SCALE GENOMIC DNA]</scope>
    <source>
        <strain evidence="2 3">Ellin428</strain>
    </source>
</reference>
<dbReference type="InParanoid" id="B4D8P3"/>
<dbReference type="InterPro" id="IPR048769">
    <property type="entry name" value="HepT-like_dom"/>
</dbReference>
<accession>B4D8P3</accession>
<name>B4D8P3_9BACT</name>
<dbReference type="Pfam" id="PF20797">
    <property type="entry name" value="HepT-like_2"/>
    <property type="match status" value="1"/>
</dbReference>
<dbReference type="STRING" id="497964.CfE428DRAFT_5283"/>